<dbReference type="EMBL" id="LT607411">
    <property type="protein sequence ID" value="SCE88726.1"/>
    <property type="molecule type" value="Genomic_DNA"/>
</dbReference>
<dbReference type="OrthoDB" id="3357943at2"/>
<evidence type="ECO:0008006" key="4">
    <source>
        <dbReference type="Google" id="ProtNLM"/>
    </source>
</evidence>
<dbReference type="AlphaFoldDB" id="A0A1C4VXK0"/>
<proteinExistence type="predicted"/>
<keyword evidence="1" id="KW-0732">Signal</keyword>
<accession>A0A1C4VXK0</accession>
<gene>
    <name evidence="2" type="ORF">GA0074695_1903</name>
</gene>
<evidence type="ECO:0000313" key="3">
    <source>
        <dbReference type="Proteomes" id="UP000198242"/>
    </source>
</evidence>
<dbReference type="RefSeq" id="WP_157744368.1">
    <property type="nucleotide sequence ID" value="NZ_LT607411.1"/>
</dbReference>
<reference evidence="3" key="1">
    <citation type="submission" date="2016-06" db="EMBL/GenBank/DDBJ databases">
        <authorList>
            <person name="Varghese N."/>
            <person name="Submissions Spin"/>
        </authorList>
    </citation>
    <scope>NUCLEOTIDE SEQUENCE [LARGE SCALE GENOMIC DNA]</scope>
    <source>
        <strain evidence="3">DSM 43909</strain>
    </source>
</reference>
<sequence length="342" mass="35123">MSTDAHGETMKTIVRRTLTASVAAGLLATSVAVAAPAAARTHTATVACTIRNLPYPVDAYRATADAIDPTGQFIAGSGLRVTDTGNQPLLLIWARGRLTTVESPMVDTVADVNADGVVIGNGWANSRGLPWRYRGGKVEPLPLPPAGGAYVKAINKAGDIVGFGQDPQTGDSVALLWPAARPGTVEVLDAPANAEADGINDDGAIVGTSGPFGEWSTWLRRPDGTIKPLTVPGAGSTVALAAAGEWAVGHADLGGANNAWIRWNLRSGSYTQLSAELLWLADVNARGVAVGGDRATVGDTSRVLPGGGERTSVGAQAIADNGIIVGFRNSYGKVTPVRWAGC</sequence>
<name>A0A1C4VXK0_MICVI</name>
<feature type="chain" id="PRO_5039581420" description="Extracellular repeat, HAF family" evidence="1">
    <location>
        <begin position="35"/>
        <end position="342"/>
    </location>
</feature>
<evidence type="ECO:0000313" key="2">
    <source>
        <dbReference type="EMBL" id="SCE88726.1"/>
    </source>
</evidence>
<protein>
    <recommendedName>
        <fullName evidence="4">Extracellular repeat, HAF family</fullName>
    </recommendedName>
</protein>
<evidence type="ECO:0000256" key="1">
    <source>
        <dbReference type="SAM" id="SignalP"/>
    </source>
</evidence>
<organism evidence="2 3">
    <name type="scientific">Micromonospora viridifaciens</name>
    <dbReference type="NCBI Taxonomy" id="1881"/>
    <lineage>
        <taxon>Bacteria</taxon>
        <taxon>Bacillati</taxon>
        <taxon>Actinomycetota</taxon>
        <taxon>Actinomycetes</taxon>
        <taxon>Micromonosporales</taxon>
        <taxon>Micromonosporaceae</taxon>
        <taxon>Micromonospora</taxon>
    </lineage>
</organism>
<keyword evidence="3" id="KW-1185">Reference proteome</keyword>
<feature type="signal peptide" evidence="1">
    <location>
        <begin position="1"/>
        <end position="34"/>
    </location>
</feature>
<dbReference type="Proteomes" id="UP000198242">
    <property type="component" value="Chromosome I"/>
</dbReference>